<dbReference type="Gene3D" id="2.102.10.10">
    <property type="entry name" value="Rieske [2Fe-2S] iron-sulphur domain"/>
    <property type="match status" value="1"/>
</dbReference>
<dbReference type="GO" id="GO:0046872">
    <property type="term" value="F:metal ion binding"/>
    <property type="evidence" value="ECO:0007669"/>
    <property type="project" value="UniProtKB-KW"/>
</dbReference>
<dbReference type="OMA" id="WDCPVHG"/>
<dbReference type="Pfam" id="PF00355">
    <property type="entry name" value="Rieske"/>
    <property type="match status" value="1"/>
</dbReference>
<dbReference type="PRINTS" id="PR00162">
    <property type="entry name" value="RIESKE"/>
</dbReference>
<dbReference type="AlphaFoldDB" id="A0A8T2Q2R4"/>
<evidence type="ECO:0000256" key="3">
    <source>
        <dbReference type="ARBA" id="ARBA00022946"/>
    </source>
</evidence>
<dbReference type="GO" id="GO:0016020">
    <property type="term" value="C:membrane"/>
    <property type="evidence" value="ECO:0007669"/>
    <property type="project" value="InterPro"/>
</dbReference>
<keyword evidence="6" id="KW-1015">Disulfide bond</keyword>
<protein>
    <recommendedName>
        <fullName evidence="7">Rieske domain-containing protein</fullName>
    </recommendedName>
</protein>
<dbReference type="OrthoDB" id="429143at2759"/>
<evidence type="ECO:0000313" key="8">
    <source>
        <dbReference type="EMBL" id="KAH7278172.1"/>
    </source>
</evidence>
<evidence type="ECO:0000256" key="1">
    <source>
        <dbReference type="ARBA" id="ARBA00022714"/>
    </source>
</evidence>
<dbReference type="EMBL" id="CM035443">
    <property type="protein sequence ID" value="KAH7278172.1"/>
    <property type="molecule type" value="Genomic_DNA"/>
</dbReference>
<gene>
    <name evidence="8" type="ORF">KP509_38G028100</name>
</gene>
<dbReference type="PANTHER" id="PTHR13847">
    <property type="entry name" value="SARCOSINE DEHYDROGENASE-RELATED"/>
    <property type="match status" value="1"/>
</dbReference>
<evidence type="ECO:0000256" key="6">
    <source>
        <dbReference type="ARBA" id="ARBA00023157"/>
    </source>
</evidence>
<keyword evidence="2" id="KW-0479">Metal-binding</keyword>
<dbReference type="PROSITE" id="PS51296">
    <property type="entry name" value="RIESKE"/>
    <property type="match status" value="1"/>
</dbReference>
<evidence type="ECO:0000313" key="9">
    <source>
        <dbReference type="Proteomes" id="UP000825935"/>
    </source>
</evidence>
<proteinExistence type="predicted"/>
<reference evidence="8" key="1">
    <citation type="submission" date="2021-08" db="EMBL/GenBank/DDBJ databases">
        <title>WGS assembly of Ceratopteris richardii.</title>
        <authorList>
            <person name="Marchant D.B."/>
            <person name="Chen G."/>
            <person name="Jenkins J."/>
            <person name="Shu S."/>
            <person name="Leebens-Mack J."/>
            <person name="Grimwood J."/>
            <person name="Schmutz J."/>
            <person name="Soltis P."/>
            <person name="Soltis D."/>
            <person name="Chen Z.-H."/>
        </authorList>
    </citation>
    <scope>NUCLEOTIDE SEQUENCE</scope>
    <source>
        <strain evidence="8">Whitten #5841</strain>
        <tissue evidence="8">Leaf</tissue>
    </source>
</reference>
<accession>A0A8T2Q2R4</accession>
<name>A0A8T2Q2R4_CERRI</name>
<dbReference type="InterPro" id="IPR006076">
    <property type="entry name" value="FAD-dep_OxRdtase"/>
</dbReference>
<dbReference type="InterPro" id="IPR005805">
    <property type="entry name" value="Rieske_Fe-S_prot_C"/>
</dbReference>
<dbReference type="Pfam" id="PF01266">
    <property type="entry name" value="DAO"/>
    <property type="match status" value="1"/>
</dbReference>
<dbReference type="InterPro" id="IPR036188">
    <property type="entry name" value="FAD/NAD-bd_sf"/>
</dbReference>
<dbReference type="Proteomes" id="UP000825935">
    <property type="component" value="Chromosome 38"/>
</dbReference>
<evidence type="ECO:0000256" key="4">
    <source>
        <dbReference type="ARBA" id="ARBA00023004"/>
    </source>
</evidence>
<keyword evidence="3" id="KW-0809">Transit peptide</keyword>
<dbReference type="SUPFAM" id="SSF51905">
    <property type="entry name" value="FAD/NAD(P)-binding domain"/>
    <property type="match status" value="1"/>
</dbReference>
<evidence type="ECO:0000259" key="7">
    <source>
        <dbReference type="PROSITE" id="PS51296"/>
    </source>
</evidence>
<keyword evidence="9" id="KW-1185">Reference proteome</keyword>
<evidence type="ECO:0000256" key="2">
    <source>
        <dbReference type="ARBA" id="ARBA00022723"/>
    </source>
</evidence>
<keyword evidence="5" id="KW-0411">Iron-sulfur</keyword>
<comment type="caution">
    <text evidence="8">The sequence shown here is derived from an EMBL/GenBank/DDBJ whole genome shotgun (WGS) entry which is preliminary data.</text>
</comment>
<dbReference type="InterPro" id="IPR017941">
    <property type="entry name" value="Rieske_2Fe-2S"/>
</dbReference>
<sequence>MVGTSIHQLLKSSLRRHYSVLGLCGSSKLFVHPREAAAFSLRSSRLLVGPERAVPVPAIRKARSTLVTMATSASTDQTSADKGIYGLRHTVWDQQDITPIYPKICKDETTDVVIVGAGISGLSVAYNLVKEGKKVVVLEAKARGSGMTGRTTAHIMAWNDDFYYKISKQHGVDFCKLVGDSHRAAIDFVAQTVNEEGIDCNFSKVDGYLFPHEHTDKVIQEILYKEFETAKIAGFDVKMVNLNGDPACGKITDAILFPGNGDFHPLMYINGLARAIVKRGGKIYEQSRVTKNEEHKVITEDGVNVTADVVVLATNSPLNHNLEIHARQEAQRTYVIGFRIKKGSVKKAQWWDTCVPYHYVRTEQKEDYDVLIVGGNDNASGIKADDYVKLSPFISLEKWTRERWTAAEDILYTWTGQVYEPIDSLHLIGQAPIPTYGSNYIVTGDSGQGMTGGTIAGILIKDLILKRENPWANVYSPKRLPPLDKSTLQTTAEIVDHTVKGYITNRTPMGSDSIDIEDLVPDSGAIKQQGLNKVAIYKDKNGKLHKYSAVCSHMKCIVQWNPIDKTWDCPCHGSIFDAFGRCVNGPAKVDLTPV</sequence>
<dbReference type="InterPro" id="IPR036922">
    <property type="entry name" value="Rieske_2Fe-2S_sf"/>
</dbReference>
<organism evidence="8 9">
    <name type="scientific">Ceratopteris richardii</name>
    <name type="common">Triangle waterfern</name>
    <dbReference type="NCBI Taxonomy" id="49495"/>
    <lineage>
        <taxon>Eukaryota</taxon>
        <taxon>Viridiplantae</taxon>
        <taxon>Streptophyta</taxon>
        <taxon>Embryophyta</taxon>
        <taxon>Tracheophyta</taxon>
        <taxon>Polypodiopsida</taxon>
        <taxon>Polypodiidae</taxon>
        <taxon>Polypodiales</taxon>
        <taxon>Pteridineae</taxon>
        <taxon>Pteridaceae</taxon>
        <taxon>Parkerioideae</taxon>
        <taxon>Ceratopteris</taxon>
    </lineage>
</organism>
<keyword evidence="4" id="KW-0408">Iron</keyword>
<feature type="domain" description="Rieske" evidence="7">
    <location>
        <begin position="511"/>
        <end position="594"/>
    </location>
</feature>
<dbReference type="SUPFAM" id="SSF50022">
    <property type="entry name" value="ISP domain"/>
    <property type="match status" value="1"/>
</dbReference>
<dbReference type="Gene3D" id="3.50.50.60">
    <property type="entry name" value="FAD/NAD(P)-binding domain"/>
    <property type="match status" value="1"/>
</dbReference>
<dbReference type="Gene3D" id="3.30.9.10">
    <property type="entry name" value="D-Amino Acid Oxidase, subunit A, domain 2"/>
    <property type="match status" value="1"/>
</dbReference>
<evidence type="ECO:0000256" key="5">
    <source>
        <dbReference type="ARBA" id="ARBA00023014"/>
    </source>
</evidence>
<dbReference type="PANTHER" id="PTHR13847:SF281">
    <property type="entry name" value="FAD DEPENDENT OXIDOREDUCTASE DOMAIN-CONTAINING PROTEIN"/>
    <property type="match status" value="1"/>
</dbReference>
<dbReference type="GO" id="GO:0051537">
    <property type="term" value="F:2 iron, 2 sulfur cluster binding"/>
    <property type="evidence" value="ECO:0007669"/>
    <property type="project" value="UniProtKB-KW"/>
</dbReference>
<dbReference type="GO" id="GO:0005737">
    <property type="term" value="C:cytoplasm"/>
    <property type="evidence" value="ECO:0007669"/>
    <property type="project" value="TreeGrafter"/>
</dbReference>
<keyword evidence="1" id="KW-0001">2Fe-2S</keyword>